<evidence type="ECO:0000313" key="2">
    <source>
        <dbReference type="Proteomes" id="UP000182945"/>
    </source>
</evidence>
<dbReference type="EMBL" id="CP017962">
    <property type="protein sequence ID" value="APC48106.1"/>
    <property type="molecule type" value="Genomic_DNA"/>
</dbReference>
<dbReference type="SUPFAM" id="SSF48452">
    <property type="entry name" value="TPR-like"/>
    <property type="match status" value="1"/>
</dbReference>
<evidence type="ECO:0008006" key="3">
    <source>
        <dbReference type="Google" id="ProtNLM"/>
    </source>
</evidence>
<dbReference type="SUPFAM" id="SSF116965">
    <property type="entry name" value="Hypothetical protein MPN330"/>
    <property type="match status" value="1"/>
</dbReference>
<evidence type="ECO:0000313" key="1">
    <source>
        <dbReference type="EMBL" id="APC48106.1"/>
    </source>
</evidence>
<dbReference type="AlphaFoldDB" id="A0AAC9IY89"/>
<gene>
    <name evidence="1" type="ORF">BME96_07925</name>
</gene>
<dbReference type="Proteomes" id="UP000182945">
    <property type="component" value="Chromosome"/>
</dbReference>
<sequence length="326" mass="38632">MEHHTSNVILFPKWKSVLEEESLQALKEKRYEQALIKLDELISYQVDSHEVMVGKLICLMELGRENEAQEICEGLLQNRDQHYYHYLHVYLTLLFQTNQYQLLMEQVEDEYASGKTPIEMKEQFDQLYNMSKKMQLDVTIDRSTTYMNELEQAVVHKNHAEQWRIIDKLRNIDMQPSEKVIIYLADEEIHPVNKTALFCWLQQSELETAVTINKLGHTVNVVPMDTEQMMEQVFIKEIVLLLRDLEQQNPSMFQLINKLLYRYAYVRYPLSPPPEDIEHIANAIIMIGKEYVSIHNLLEADKNDRVNKYIEEIKFCEALYLSIIEE</sequence>
<name>A0AAC9IY89_VIRHA</name>
<dbReference type="RefSeq" id="WP_019376779.1">
    <property type="nucleotide sequence ID" value="NZ_CP017962.1"/>
</dbReference>
<dbReference type="Gene3D" id="1.25.40.10">
    <property type="entry name" value="Tetratricopeptide repeat domain"/>
    <property type="match status" value="1"/>
</dbReference>
<protein>
    <recommendedName>
        <fullName evidence="3">Tetratricopeptide repeat protein</fullName>
    </recommendedName>
</protein>
<organism evidence="1 2">
    <name type="scientific">Virgibacillus halodenitrificans</name>
    <name type="common">Bacillus halodenitrificans</name>
    <dbReference type="NCBI Taxonomy" id="1482"/>
    <lineage>
        <taxon>Bacteria</taxon>
        <taxon>Bacillati</taxon>
        <taxon>Bacillota</taxon>
        <taxon>Bacilli</taxon>
        <taxon>Bacillales</taxon>
        <taxon>Bacillaceae</taxon>
        <taxon>Virgibacillus</taxon>
    </lineage>
</organism>
<dbReference type="GeneID" id="71514317"/>
<dbReference type="KEGG" id="vhl:BME96_07925"/>
<dbReference type="InterPro" id="IPR011990">
    <property type="entry name" value="TPR-like_helical_dom_sf"/>
</dbReference>
<proteinExistence type="predicted"/>
<accession>A0AAC9IY89</accession>
<reference evidence="1 2" key="1">
    <citation type="submission" date="2016-11" db="EMBL/GenBank/DDBJ databases">
        <title>Complete genome sequencing of Virgibacillus halodenitrificans PDB-F2.</title>
        <authorList>
            <person name="Sun Z."/>
            <person name="Zhou Y."/>
            <person name="Li H."/>
        </authorList>
    </citation>
    <scope>NUCLEOTIDE SEQUENCE [LARGE SCALE GENOMIC DNA]</scope>
    <source>
        <strain evidence="1 2">PDB-F2</strain>
    </source>
</reference>